<evidence type="ECO:0000313" key="1">
    <source>
        <dbReference type="EMBL" id="MBO3794714.1"/>
    </source>
</evidence>
<organism evidence="1 2">
    <name type="scientific">Bacillus subtilis</name>
    <dbReference type="NCBI Taxonomy" id="1423"/>
    <lineage>
        <taxon>Bacteria</taxon>
        <taxon>Bacillati</taxon>
        <taxon>Bacillota</taxon>
        <taxon>Bacilli</taxon>
        <taxon>Bacillales</taxon>
        <taxon>Bacillaceae</taxon>
        <taxon>Bacillus</taxon>
    </lineage>
</organism>
<proteinExistence type="predicted"/>
<protein>
    <submittedName>
        <fullName evidence="1">Uncharacterized protein</fullName>
    </submittedName>
</protein>
<dbReference type="RefSeq" id="WP_208556340.1">
    <property type="nucleotide sequence ID" value="NZ_CP116773.1"/>
</dbReference>
<dbReference type="EMBL" id="JAGFPW010000007">
    <property type="protein sequence ID" value="MBO3794714.1"/>
    <property type="molecule type" value="Genomic_DNA"/>
</dbReference>
<dbReference type="Proteomes" id="UP000665181">
    <property type="component" value="Unassembled WGS sequence"/>
</dbReference>
<sequence>MILENVLLGAEYKAHEDVMPLLNYMATVELTEEEKYLFGDATTKLANHPQFPNLRKRILTVIFTNSGRFTLTFPPNQIGAQGNFAAFNYSIWTNYNNRQKLICVLEEFVHHFWDETDEIETSKIVCEFFSDLDYNRETGHYINL</sequence>
<gene>
    <name evidence="1" type="ORF">J5227_10415</name>
</gene>
<dbReference type="AlphaFoldDB" id="A0A8I2B774"/>
<reference evidence="1" key="1">
    <citation type="submission" date="2021-03" db="EMBL/GenBank/DDBJ databases">
        <title>Isolation of Bacillus subtilis from fermented food sample.</title>
        <authorList>
            <person name="Lakshmanan V."/>
            <person name="Athira K."/>
            <person name="Rajagopal K."/>
        </authorList>
    </citation>
    <scope>NUCLEOTIDE SEQUENCE</scope>
    <source>
        <strain evidence="1">S1</strain>
    </source>
</reference>
<evidence type="ECO:0000313" key="2">
    <source>
        <dbReference type="Proteomes" id="UP000665181"/>
    </source>
</evidence>
<accession>A0A8I2B774</accession>
<comment type="caution">
    <text evidence="1">The sequence shown here is derived from an EMBL/GenBank/DDBJ whole genome shotgun (WGS) entry which is preliminary data.</text>
</comment>
<name>A0A8I2B774_BACIU</name>